<evidence type="ECO:0000256" key="7">
    <source>
        <dbReference type="ARBA" id="ARBA00023136"/>
    </source>
</evidence>
<reference evidence="10" key="1">
    <citation type="submission" date="2011-11" db="EMBL/GenBank/DDBJ databases">
        <title>Decoding the brain transcriptome of the Eastern honeybee (Apis cerana) based on pyrosequencing.</title>
        <authorList>
            <person name="Sun L."/>
            <person name="Zheng H."/>
            <person name="Wang Y."/>
            <person name="Xie X."/>
            <person name="Zhu Y."/>
            <person name="Gu W."/>
            <person name="Wang S."/>
        </authorList>
    </citation>
    <scope>NUCLEOTIDE SEQUENCE</scope>
    <source>
        <tissue evidence="10">Brain</tissue>
    </source>
</reference>
<dbReference type="GO" id="GO:0005789">
    <property type="term" value="C:endoplasmic reticulum membrane"/>
    <property type="evidence" value="ECO:0007669"/>
    <property type="project" value="UniProtKB-SubCell"/>
</dbReference>
<evidence type="ECO:0000313" key="10">
    <source>
        <dbReference type="EMBL" id="AEY61920.1"/>
    </source>
</evidence>
<comment type="similarity">
    <text evidence="3 9">Belongs to the RFT1 family.</text>
</comment>
<dbReference type="GO" id="GO:0034203">
    <property type="term" value="P:glycolipid translocation"/>
    <property type="evidence" value="ECO:0007669"/>
    <property type="project" value="TreeGrafter"/>
</dbReference>
<feature type="transmembrane region" description="Helical" evidence="9">
    <location>
        <begin position="81"/>
        <end position="104"/>
    </location>
</feature>
<name>V9ILH1_APICE</name>
<organism evidence="10">
    <name type="scientific">Apis cerana</name>
    <name type="common">Indian honeybee</name>
    <dbReference type="NCBI Taxonomy" id="7461"/>
    <lineage>
        <taxon>Eukaryota</taxon>
        <taxon>Metazoa</taxon>
        <taxon>Ecdysozoa</taxon>
        <taxon>Arthropoda</taxon>
        <taxon>Hexapoda</taxon>
        <taxon>Insecta</taxon>
        <taxon>Pterygota</taxon>
        <taxon>Neoptera</taxon>
        <taxon>Endopterygota</taxon>
        <taxon>Hymenoptera</taxon>
        <taxon>Apocrita</taxon>
        <taxon>Aculeata</taxon>
        <taxon>Apoidea</taxon>
        <taxon>Anthophila</taxon>
        <taxon>Apidae</taxon>
        <taxon>Apis</taxon>
    </lineage>
</organism>
<proteinExistence type="evidence at transcript level"/>
<comment type="subcellular location">
    <subcellularLocation>
        <location evidence="1 9">Endoplasmic reticulum membrane</location>
        <topology evidence="1 9">Multi-pass membrane protein</topology>
    </subcellularLocation>
</comment>
<gene>
    <name evidence="10" type="ORF">ACCB14628</name>
</gene>
<dbReference type="PANTHER" id="PTHR13117:SF5">
    <property type="entry name" value="PROTEIN RFT1 HOMOLOG"/>
    <property type="match status" value="1"/>
</dbReference>
<evidence type="ECO:0000256" key="1">
    <source>
        <dbReference type="ARBA" id="ARBA00004477"/>
    </source>
</evidence>
<dbReference type="EMBL" id="JR053407">
    <property type="protein sequence ID" value="AEY61920.1"/>
    <property type="molecule type" value="mRNA"/>
</dbReference>
<feature type="transmembrane region" description="Helical" evidence="9">
    <location>
        <begin position="176"/>
        <end position="198"/>
    </location>
</feature>
<dbReference type="GO" id="GO:0006488">
    <property type="term" value="P:dolichol-linked oligosaccharide biosynthetic process"/>
    <property type="evidence" value="ECO:0007669"/>
    <property type="project" value="InterPro"/>
</dbReference>
<feature type="transmembrane region" description="Helical" evidence="9">
    <location>
        <begin position="12"/>
        <end position="35"/>
    </location>
</feature>
<feature type="transmembrane region" description="Helical" evidence="9">
    <location>
        <begin position="116"/>
        <end position="139"/>
    </location>
</feature>
<evidence type="ECO:0000256" key="2">
    <source>
        <dbReference type="ARBA" id="ARBA00004922"/>
    </source>
</evidence>
<comment type="function">
    <text evidence="8 9">Intramembrane glycolipid transporter that operates in the biosynthetic pathway of dolichol-linked oligosaccharides, the glycan precursors employed in protein asparagine (N)-glycosylation. The sequential addition of sugars to dolichol pyrophosphate produces dolichol-linked oligosaccharides containing fourteen sugars, including two GlcNAcs, nine mannoses and three glucoses. Once assembled, the oligosaccharide is transferred from the lipid to nascent proteins by oligosaccharyltransferases. The assembly of dolichol-linked oligosaccharides begins on the cytosolic side of the endoplasmic reticulum membrane and finishes in its lumen. RFT1 could mediate the translocation of the cytosolically oriented intermediate DolPP-GlcNAc2Man5, produced by ALG11, into the ER lumen where dolichol-linked oligosaccharides assembly continues. However, the intramembrane lipid transporter activity could not be confirmed in vitro.</text>
</comment>
<keyword evidence="6 9" id="KW-1133">Transmembrane helix</keyword>
<sequence>MSQNILKSSLENASFNIIFQILCRGVTFVLNAFVVRHVGQAVLGVINVRLLLLESMILFLSREPFMKACLTNTIEHNWAQVVNLLWMTVPICFLMSLMFGYIWLSVLSTSETLPSYYTFAVWAVALSCIIELSSLIVQLVASAFLFVRLKIILDTIMIAIRTVTFVPLILHNPENALLAFGIAQLVAAVFYTTSHYLYFHYYIKKLISVS</sequence>
<comment type="pathway">
    <text evidence="2">Protein modification; protein glycosylation.</text>
</comment>
<comment type="caution">
    <text evidence="9">Lacks conserved residue(s) required for the propagation of feature annotation.</text>
</comment>
<dbReference type="PANTHER" id="PTHR13117">
    <property type="entry name" value="ENDOPLASMIC RETICULUM MULTISPAN TRANSMEMBRANE PROTEIN-RELATED"/>
    <property type="match status" value="1"/>
</dbReference>
<evidence type="ECO:0000256" key="4">
    <source>
        <dbReference type="ARBA" id="ARBA00022692"/>
    </source>
</evidence>
<keyword evidence="7 9" id="KW-0472">Membrane</keyword>
<evidence type="ECO:0000256" key="8">
    <source>
        <dbReference type="ARBA" id="ARBA00045912"/>
    </source>
</evidence>
<dbReference type="Pfam" id="PF04506">
    <property type="entry name" value="Rft-1"/>
    <property type="match status" value="1"/>
</dbReference>
<evidence type="ECO:0000256" key="6">
    <source>
        <dbReference type="ARBA" id="ARBA00022989"/>
    </source>
</evidence>
<accession>V9ILH1</accession>
<feature type="transmembrane region" description="Helical" evidence="9">
    <location>
        <begin position="41"/>
        <end position="60"/>
    </location>
</feature>
<evidence type="ECO:0000256" key="3">
    <source>
        <dbReference type="ARBA" id="ARBA00010288"/>
    </source>
</evidence>
<protein>
    <recommendedName>
        <fullName evidence="9">Protein RFT1 homolog</fullName>
    </recommendedName>
</protein>
<keyword evidence="4 9" id="KW-0812">Transmembrane</keyword>
<keyword evidence="5" id="KW-0256">Endoplasmic reticulum</keyword>
<dbReference type="InterPro" id="IPR007594">
    <property type="entry name" value="RFT1"/>
</dbReference>
<evidence type="ECO:0000256" key="5">
    <source>
        <dbReference type="ARBA" id="ARBA00022824"/>
    </source>
</evidence>
<feature type="transmembrane region" description="Helical" evidence="9">
    <location>
        <begin position="151"/>
        <end position="170"/>
    </location>
</feature>
<evidence type="ECO:0000256" key="9">
    <source>
        <dbReference type="RuleBase" id="RU365067"/>
    </source>
</evidence>
<dbReference type="AlphaFoldDB" id="V9ILH1"/>